<evidence type="ECO:0000256" key="1">
    <source>
        <dbReference type="ARBA" id="ARBA00004196"/>
    </source>
</evidence>
<evidence type="ECO:0000256" key="2">
    <source>
        <dbReference type="ARBA" id="ARBA00007639"/>
    </source>
</evidence>
<evidence type="ECO:0000256" key="4">
    <source>
        <dbReference type="SAM" id="MobiDB-lite"/>
    </source>
</evidence>
<dbReference type="PANTHER" id="PTHR46847:SF1">
    <property type="entry name" value="D-ALLOSE-BINDING PERIPLASMIC PROTEIN-RELATED"/>
    <property type="match status" value="1"/>
</dbReference>
<evidence type="ECO:0000256" key="5">
    <source>
        <dbReference type="SAM" id="SignalP"/>
    </source>
</evidence>
<evidence type="ECO:0000259" key="6">
    <source>
        <dbReference type="Pfam" id="PF13407"/>
    </source>
</evidence>
<evidence type="ECO:0000313" key="7">
    <source>
        <dbReference type="EMBL" id="NKY39663.1"/>
    </source>
</evidence>
<protein>
    <submittedName>
        <fullName evidence="7">Sugar ABC transporter substrate-binding protein</fullName>
    </submittedName>
</protein>
<dbReference type="Proteomes" id="UP000777774">
    <property type="component" value="Unassembled WGS sequence"/>
</dbReference>
<comment type="subcellular location">
    <subcellularLocation>
        <location evidence="1">Cell envelope</location>
    </subcellularLocation>
</comment>
<feature type="signal peptide" evidence="5">
    <location>
        <begin position="1"/>
        <end position="20"/>
    </location>
</feature>
<feature type="chain" id="PRO_5047072266" evidence="5">
    <location>
        <begin position="21"/>
        <end position="339"/>
    </location>
</feature>
<name>A0ABX1K3U6_9CELL</name>
<organism evidence="7 8">
    <name type="scientific">Cellulomonas septica</name>
    <dbReference type="NCBI Taxonomy" id="285080"/>
    <lineage>
        <taxon>Bacteria</taxon>
        <taxon>Bacillati</taxon>
        <taxon>Actinomycetota</taxon>
        <taxon>Actinomycetes</taxon>
        <taxon>Micrococcales</taxon>
        <taxon>Cellulomonadaceae</taxon>
        <taxon>Cellulomonas</taxon>
    </lineage>
</organism>
<feature type="region of interest" description="Disordered" evidence="4">
    <location>
        <begin position="28"/>
        <end position="54"/>
    </location>
</feature>
<dbReference type="SUPFAM" id="SSF53822">
    <property type="entry name" value="Periplasmic binding protein-like I"/>
    <property type="match status" value="1"/>
</dbReference>
<gene>
    <name evidence="7" type="ORF">HGA02_09015</name>
</gene>
<dbReference type="PROSITE" id="PS51257">
    <property type="entry name" value="PROKAR_LIPOPROTEIN"/>
    <property type="match status" value="1"/>
</dbReference>
<feature type="domain" description="Periplasmic binding protein" evidence="6">
    <location>
        <begin position="60"/>
        <end position="314"/>
    </location>
</feature>
<evidence type="ECO:0000313" key="8">
    <source>
        <dbReference type="Proteomes" id="UP000777774"/>
    </source>
</evidence>
<keyword evidence="8" id="KW-1185">Reference proteome</keyword>
<dbReference type="Gene3D" id="3.40.50.2300">
    <property type="match status" value="2"/>
</dbReference>
<keyword evidence="3 5" id="KW-0732">Signal</keyword>
<comment type="caution">
    <text evidence="7">The sequence shown here is derived from an EMBL/GenBank/DDBJ whole genome shotgun (WGS) entry which is preliminary data.</text>
</comment>
<feature type="compositionally biased region" description="Low complexity" evidence="4">
    <location>
        <begin position="28"/>
        <end position="45"/>
    </location>
</feature>
<dbReference type="RefSeq" id="WP_168678726.1">
    <property type="nucleotide sequence ID" value="NZ_JAAXOY010000189.1"/>
</dbReference>
<sequence>MKLRIPALAAGLAATTLVLGACGAVDTGTGSSNSGSSGAATAASGEIPRPESCDDETPFVAVALPNLTNPYYVAMKAGFEEAAEANGFEVEVQIADDDDANQLAQAQSMLQKKPCALALNAVKSEPGAAIVKAANDAGVPVFTVNVGIDPEALESQGASIVQYLGADNTAGGRQTAEQVLADLGADAEIKVGFVTEPDETPTQMRDAGFEEALSANPNASVVAKVDGNVKPDDSLRATTEMLSGNPDINVIFASTGPAAYGALQALGANSAVKVYGFCASEETLTDAYPACVAQEPNAYGQQVIEQIRAWVDGAEPEAEILQSLKLFTVGQTPAPGEVG</sequence>
<accession>A0ABX1K3U6</accession>
<dbReference type="Pfam" id="PF13407">
    <property type="entry name" value="Peripla_BP_4"/>
    <property type="match status" value="1"/>
</dbReference>
<proteinExistence type="inferred from homology"/>
<comment type="similarity">
    <text evidence="2">Belongs to the bacterial solute-binding protein 2 family.</text>
</comment>
<dbReference type="EMBL" id="JAAXOY010000189">
    <property type="protein sequence ID" value="NKY39663.1"/>
    <property type="molecule type" value="Genomic_DNA"/>
</dbReference>
<dbReference type="InterPro" id="IPR028082">
    <property type="entry name" value="Peripla_BP_I"/>
</dbReference>
<reference evidence="7 8" key="1">
    <citation type="submission" date="2020-04" db="EMBL/GenBank/DDBJ databases">
        <title>MicrobeNet Type strains.</title>
        <authorList>
            <person name="Nicholson A.C."/>
        </authorList>
    </citation>
    <scope>NUCLEOTIDE SEQUENCE [LARGE SCALE GENOMIC DNA]</scope>
    <source>
        <strain evidence="7 8">ATCC BAA-787</strain>
    </source>
</reference>
<dbReference type="PANTHER" id="PTHR46847">
    <property type="entry name" value="D-ALLOSE-BINDING PERIPLASMIC PROTEIN-RELATED"/>
    <property type="match status" value="1"/>
</dbReference>
<dbReference type="InterPro" id="IPR025997">
    <property type="entry name" value="SBP_2_dom"/>
</dbReference>
<evidence type="ECO:0000256" key="3">
    <source>
        <dbReference type="ARBA" id="ARBA00022729"/>
    </source>
</evidence>